<evidence type="ECO:0000313" key="2">
    <source>
        <dbReference type="Proteomes" id="UP000077069"/>
    </source>
</evidence>
<evidence type="ECO:0000313" key="1">
    <source>
        <dbReference type="EMBL" id="OAG11503.1"/>
    </source>
</evidence>
<proteinExistence type="predicted"/>
<accession>A0A177CVE6</accession>
<dbReference type="PROSITE" id="PS51257">
    <property type="entry name" value="PROKAR_LIPOPROTEIN"/>
    <property type="match status" value="1"/>
</dbReference>
<dbReference type="OrthoDB" id="10430794at2759"/>
<organism evidence="1 2">
    <name type="scientific">Paraphaeosphaeria sporulosa</name>
    <dbReference type="NCBI Taxonomy" id="1460663"/>
    <lineage>
        <taxon>Eukaryota</taxon>
        <taxon>Fungi</taxon>
        <taxon>Dikarya</taxon>
        <taxon>Ascomycota</taxon>
        <taxon>Pezizomycotina</taxon>
        <taxon>Dothideomycetes</taxon>
        <taxon>Pleosporomycetidae</taxon>
        <taxon>Pleosporales</taxon>
        <taxon>Massarineae</taxon>
        <taxon>Didymosphaeriaceae</taxon>
        <taxon>Paraphaeosphaeria</taxon>
    </lineage>
</organism>
<sequence>MRQIASIAQPALLGCASQVLGGEHDLCRLLTNCMAARELEKALLCLTQPLMVMVTNRPRSLGCGWPAVRVLDFRQGRA</sequence>
<gene>
    <name evidence="1" type="ORF">CC84DRAFT_1159027</name>
</gene>
<protein>
    <submittedName>
        <fullName evidence="1">Uncharacterized protein</fullName>
    </submittedName>
</protein>
<dbReference type="AlphaFoldDB" id="A0A177CVE6"/>
<reference evidence="1 2" key="1">
    <citation type="submission" date="2016-05" db="EMBL/GenBank/DDBJ databases">
        <title>Comparative analysis of secretome profiles of manganese(II)-oxidizing ascomycete fungi.</title>
        <authorList>
            <consortium name="DOE Joint Genome Institute"/>
            <person name="Zeiner C.A."/>
            <person name="Purvine S.O."/>
            <person name="Zink E.M."/>
            <person name="Wu S."/>
            <person name="Pasa-Tolic L."/>
            <person name="Chaput D.L."/>
            <person name="Haridas S."/>
            <person name="Grigoriev I.V."/>
            <person name="Santelli C.M."/>
            <person name="Hansel C.M."/>
        </authorList>
    </citation>
    <scope>NUCLEOTIDE SEQUENCE [LARGE SCALE GENOMIC DNA]</scope>
    <source>
        <strain evidence="1 2">AP3s5-JAC2a</strain>
    </source>
</reference>
<dbReference type="Proteomes" id="UP000077069">
    <property type="component" value="Unassembled WGS sequence"/>
</dbReference>
<dbReference type="InParanoid" id="A0A177CVE6"/>
<keyword evidence="2" id="KW-1185">Reference proteome</keyword>
<dbReference type="RefSeq" id="XP_018041868.1">
    <property type="nucleotide sequence ID" value="XM_018177118.1"/>
</dbReference>
<name>A0A177CVE6_9PLEO</name>
<dbReference type="GeneID" id="28760604"/>
<dbReference type="EMBL" id="KV441548">
    <property type="protein sequence ID" value="OAG11503.1"/>
    <property type="molecule type" value="Genomic_DNA"/>
</dbReference>